<gene>
    <name evidence="10" type="ORF">MCCS_04810</name>
</gene>
<dbReference type="GO" id="GO:0005975">
    <property type="term" value="P:carbohydrate metabolic process"/>
    <property type="evidence" value="ECO:0007669"/>
    <property type="project" value="InterPro"/>
</dbReference>
<keyword evidence="6 10" id="KW-0326">Glycosidase</keyword>
<evidence type="ECO:0000256" key="6">
    <source>
        <dbReference type="ARBA" id="ARBA00023295"/>
    </source>
</evidence>
<feature type="active site" description="Nucleophile" evidence="7">
    <location>
        <position position="233"/>
    </location>
</feature>
<dbReference type="Gene3D" id="2.60.40.1180">
    <property type="entry name" value="Golgi alpha-mannosidase II"/>
    <property type="match status" value="1"/>
</dbReference>
<dbReference type="STRING" id="1855823.MCCS_04810"/>
<dbReference type="InterPro" id="IPR017853">
    <property type="entry name" value="GH"/>
</dbReference>
<keyword evidence="11" id="KW-1185">Reference proteome</keyword>
<dbReference type="InterPro" id="IPR015237">
    <property type="entry name" value="Alpha-amylase_C_pro"/>
</dbReference>
<keyword evidence="8" id="KW-0106">Calcium</keyword>
<dbReference type="Pfam" id="PF09154">
    <property type="entry name" value="Alpha-amy_C_pro"/>
    <property type="match status" value="1"/>
</dbReference>
<dbReference type="InterPro" id="IPR006047">
    <property type="entry name" value="GH13_cat_dom"/>
</dbReference>
<accession>A0A1W7A9H6</accession>
<organism evidence="10 11">
    <name type="scientific">Macrococcoides canis</name>
    <dbReference type="NCBI Taxonomy" id="1855823"/>
    <lineage>
        <taxon>Bacteria</taxon>
        <taxon>Bacillati</taxon>
        <taxon>Bacillota</taxon>
        <taxon>Bacilli</taxon>
        <taxon>Bacillales</taxon>
        <taxon>Staphylococcaceae</taxon>
        <taxon>Macrococcoides</taxon>
    </lineage>
</organism>
<dbReference type="Pfam" id="PF00128">
    <property type="entry name" value="Alpha-amylase"/>
    <property type="match status" value="1"/>
</dbReference>
<dbReference type="AlphaFoldDB" id="A0A1W7A9H6"/>
<evidence type="ECO:0000256" key="5">
    <source>
        <dbReference type="ARBA" id="ARBA00023277"/>
    </source>
</evidence>
<proteinExistence type="inferred from homology"/>
<evidence type="ECO:0000256" key="3">
    <source>
        <dbReference type="ARBA" id="ARBA00022723"/>
    </source>
</evidence>
<evidence type="ECO:0000259" key="9">
    <source>
        <dbReference type="SMART" id="SM00642"/>
    </source>
</evidence>
<comment type="cofactor">
    <cofactor evidence="1">
        <name>Ca(2+)</name>
        <dbReference type="ChEBI" id="CHEBI:29108"/>
    </cofactor>
</comment>
<evidence type="ECO:0000256" key="4">
    <source>
        <dbReference type="ARBA" id="ARBA00022801"/>
    </source>
</evidence>
<dbReference type="GeneID" id="35294624"/>
<dbReference type="RefSeq" id="WP_086041830.1">
    <property type="nucleotide sequence ID" value="NZ_CBCRZA010000003.1"/>
</dbReference>
<evidence type="ECO:0000256" key="1">
    <source>
        <dbReference type="ARBA" id="ARBA00001913"/>
    </source>
</evidence>
<dbReference type="KEGG" id="mcak:MCCS_04810"/>
<keyword evidence="3 8" id="KW-0479">Metal-binding</keyword>
<feature type="active site" description="Proton donor" evidence="7">
    <location>
        <position position="263"/>
    </location>
</feature>
<dbReference type="SUPFAM" id="SSF51445">
    <property type="entry name" value="(Trans)glycosidases"/>
    <property type="match status" value="1"/>
</dbReference>
<keyword evidence="4 10" id="KW-0378">Hydrolase</keyword>
<dbReference type="PANTHER" id="PTHR43447">
    <property type="entry name" value="ALPHA-AMYLASE"/>
    <property type="match status" value="1"/>
</dbReference>
<dbReference type="Gene3D" id="2.40.30.140">
    <property type="match status" value="1"/>
</dbReference>
<feature type="binding site" evidence="8">
    <location>
        <position position="237"/>
    </location>
    <ligand>
        <name>Ca(2+)</name>
        <dbReference type="ChEBI" id="CHEBI:29108"/>
        <label>1</label>
    </ligand>
</feature>
<protein>
    <submittedName>
        <fullName evidence="10">Alpha-amylase</fullName>
        <ecNumber evidence="10">3.2.1.1</ecNumber>
    </submittedName>
</protein>
<dbReference type="InterPro" id="IPR013776">
    <property type="entry name" value="A-amylase_thermo"/>
</dbReference>
<dbReference type="GO" id="GO:0004556">
    <property type="term" value="F:alpha-amylase activity"/>
    <property type="evidence" value="ECO:0007669"/>
    <property type="project" value="UniProtKB-EC"/>
</dbReference>
<dbReference type="NCBIfam" id="NF006969">
    <property type="entry name" value="PRK09441.1-2"/>
    <property type="match status" value="1"/>
</dbReference>
<dbReference type="EC" id="3.2.1.1" evidence="10"/>
<feature type="binding site" evidence="8">
    <location>
        <position position="104"/>
    </location>
    <ligand>
        <name>Ca(2+)</name>
        <dbReference type="ChEBI" id="CHEBI:29108"/>
        <label>1</label>
    </ligand>
</feature>
<dbReference type="CDD" id="cd11318">
    <property type="entry name" value="AmyAc_bac_fung_AmyA"/>
    <property type="match status" value="1"/>
</dbReference>
<dbReference type="OrthoDB" id="9805159at2"/>
<dbReference type="Proteomes" id="UP000194154">
    <property type="component" value="Chromosome"/>
</dbReference>
<dbReference type="GO" id="GO:0005509">
    <property type="term" value="F:calcium ion binding"/>
    <property type="evidence" value="ECO:0007669"/>
    <property type="project" value="InterPro"/>
</dbReference>
<dbReference type="EMBL" id="CP021059">
    <property type="protein sequence ID" value="ARQ06144.1"/>
    <property type="molecule type" value="Genomic_DNA"/>
</dbReference>
<name>A0A1W7A9H6_9STAP</name>
<evidence type="ECO:0000313" key="10">
    <source>
        <dbReference type="EMBL" id="ARQ06144.1"/>
    </source>
</evidence>
<feature type="binding site" evidence="8">
    <location>
        <position position="196"/>
    </location>
    <ligand>
        <name>Ca(2+)</name>
        <dbReference type="ChEBI" id="CHEBI:29108"/>
        <label>1</label>
    </ligand>
</feature>
<comment type="similarity">
    <text evidence="2">Belongs to the glycosyl hydrolase 13 family.</text>
</comment>
<reference evidence="10 11" key="1">
    <citation type="journal article" date="2017" name="Int. J. Syst. Evol. Microbiol.">
        <title>Macrococcus canis sp. nov., a skin bacterium associated with infections in dogs.</title>
        <authorList>
            <person name="Gobeli Brawand S."/>
            <person name="Cotting K."/>
            <person name="Gomez-Sanz E."/>
            <person name="Collaud A."/>
            <person name="Thomann A."/>
            <person name="Brodard I."/>
            <person name="Rodriguez-Campos S."/>
            <person name="Strauss C."/>
            <person name="Perreten V."/>
        </authorList>
    </citation>
    <scope>NUCLEOTIDE SEQUENCE [LARGE SCALE GENOMIC DNA]</scope>
    <source>
        <strain evidence="10 11">KM45013</strain>
    </source>
</reference>
<dbReference type="SMART" id="SM00642">
    <property type="entry name" value="Aamy"/>
    <property type="match status" value="1"/>
</dbReference>
<evidence type="ECO:0000256" key="8">
    <source>
        <dbReference type="PIRSR" id="PIRSR001021-2"/>
    </source>
</evidence>
<sequence>MTKNYTMMQYFEWHANGDGAHWKRLKEDAPKLKEKGIDAIWLPPACKADHVMNTGYSIYDLYDLGEFDQKGQVRTKYGTKEELLDAIKACHDNDIKVYADIVLNHKAGADEAETIKVVEVDPNDRNHVISEPFEIDAYTKFEFPGRNNKYSDFKWNHTHFNGTDYDHKTGRSGIFKILGENKDWNEFVDDEKGNFDYLMFTNIDYKHPDVREHTIEWGKWLIDTLGIDGMRMDAVKHIESYFIKDFSDAMREHAGEDFYFLGEYWNADLGKNQKFLEEADYNTDLFDVKLHFNFKAASEAGSAYDLRTLFDDTIVAEHPELAVTFVDNHDSQPGEALESFVKDWFKQSAYALILLREDGYPCIFYGDYYGIGGDQPVEGKQLAIDPLLYIRQNKAYGEQDDYFDHPNVIGFVRRGNGNKTGCAVIINSSEEEAEKQMFVGKERAGEVWYDYTNTREDKITIDEEGNGLFKVNPGSVSVYCEEE</sequence>
<feature type="domain" description="Glycosyl hydrolase family 13 catalytic" evidence="9">
    <location>
        <begin position="5"/>
        <end position="391"/>
    </location>
</feature>
<feature type="binding site" evidence="8">
    <location>
        <position position="204"/>
    </location>
    <ligand>
        <name>Ca(2+)</name>
        <dbReference type="ChEBI" id="CHEBI:29108"/>
        <label>2</label>
    </ligand>
</feature>
<evidence type="ECO:0000256" key="2">
    <source>
        <dbReference type="ARBA" id="ARBA00008061"/>
    </source>
</evidence>
<dbReference type="NCBIfam" id="NF006968">
    <property type="entry name" value="PRK09441.1-1"/>
    <property type="match status" value="1"/>
</dbReference>
<keyword evidence="5" id="KW-0119">Carbohydrate metabolism</keyword>
<dbReference type="PIRSF" id="PIRSF001021">
    <property type="entry name" value="Alph-amls_thrmst"/>
    <property type="match status" value="1"/>
</dbReference>
<dbReference type="SUPFAM" id="SSF51011">
    <property type="entry name" value="Glycosyl hydrolase domain"/>
    <property type="match status" value="1"/>
</dbReference>
<dbReference type="InterPro" id="IPR013780">
    <property type="entry name" value="Glyco_hydro_b"/>
</dbReference>
<evidence type="ECO:0000256" key="7">
    <source>
        <dbReference type="PIRSR" id="PIRSR001021-1"/>
    </source>
</evidence>
<dbReference type="Gene3D" id="3.20.20.80">
    <property type="entry name" value="Glycosidases"/>
    <property type="match status" value="1"/>
</dbReference>
<evidence type="ECO:0000313" key="11">
    <source>
        <dbReference type="Proteomes" id="UP000194154"/>
    </source>
</evidence>